<dbReference type="InterPro" id="IPR000719">
    <property type="entry name" value="Prot_kinase_dom"/>
</dbReference>
<keyword evidence="3" id="KW-0418">Kinase</keyword>
<comment type="caution">
    <text evidence="8">The sequence shown here is derived from an EMBL/GenBank/DDBJ whole genome shotgun (WGS) entry which is preliminary data.</text>
</comment>
<evidence type="ECO:0000259" key="7">
    <source>
        <dbReference type="PROSITE" id="PS50011"/>
    </source>
</evidence>
<keyword evidence="6" id="KW-0472">Membrane</keyword>
<keyword evidence="6" id="KW-0812">Transmembrane</keyword>
<feature type="compositionally biased region" description="Basic and acidic residues" evidence="5">
    <location>
        <begin position="772"/>
        <end position="786"/>
    </location>
</feature>
<sequence>MSDCFFETSTSLEYDGAVSLWQHSLATLSNCAFVSCSSSACGGAMGLYYVQSIDFSFLQFRGCSAGDSKSNDIYIRDMEASLVTEDTVKFCDSTSARPNVFVDTGSVGLSALVPQISSTPTIKSVDVSIDGSVATVRVETEEALKGTMGVLLGGSNVPRLVHVVFGKPWEESTIGTAVVSSGANGILPDDTSYTNRTTSFATDFFPPPTVRTADATRKDVKATEIVLKGVHFYEEGSHWMLVGKEETEWNITLTRSDSTTLTGTASLSSSNGEVVLEWYSTYELRRAVWVFPDGETEKDVKLDKAITFTTPVDTTPPFSLLTGVSAHIIKADPKNAVIFLHFDREVSGSYDFVVEERRKNVMFTVVVESAGTTGETEEFVVVGDSRMLTDDTTYTIKSLVATPGSSSTPVVMNDAISFHIPKSSFVPPVEPEDPDKKAMSKEMKALLSWLIPVVVSVCFALIVIIVILVLVNRRRAKSINAKSEMEEQEPVELEKVEEVGVDCSNGVIRADGMTHSAFVSTEDRQSNKEATKENKSGEGEGECVEVMACSGDFAISVARMDSTLYSMLHKERREIGKRGIEMQIVNGLKHVVAHRGWSDLLTRLSSHWILVDTAGNVQLKLEMSSTEADAEAARQRQKEQQQPNMEGYENEHTKGDENTRGKCEGEKSGMDGLRWRAPEVVAAEERSGVESVDGHKASVFSLGLILWEIETGQVPFGELDAVNAQRQSGTGIGPNMEDLKNEEFVSLIHRCVSVDPKERPTLTEIGEFLSSHPEDTRAPSGHEMKE</sequence>
<organism evidence="8 9">
    <name type="scientific">Blattamonas nauphoetae</name>
    <dbReference type="NCBI Taxonomy" id="2049346"/>
    <lineage>
        <taxon>Eukaryota</taxon>
        <taxon>Metamonada</taxon>
        <taxon>Preaxostyla</taxon>
        <taxon>Oxymonadida</taxon>
        <taxon>Blattamonas</taxon>
    </lineage>
</organism>
<feature type="compositionally biased region" description="Basic and acidic residues" evidence="5">
    <location>
        <begin position="649"/>
        <end position="670"/>
    </location>
</feature>
<dbReference type="Proteomes" id="UP001281761">
    <property type="component" value="Unassembled WGS sequence"/>
</dbReference>
<proteinExistence type="predicted"/>
<dbReference type="Gene3D" id="1.10.510.10">
    <property type="entry name" value="Transferase(Phosphotransferase) domain 1"/>
    <property type="match status" value="1"/>
</dbReference>
<keyword evidence="1" id="KW-0808">Transferase</keyword>
<gene>
    <name evidence="8" type="ORF">BLNAU_19511</name>
</gene>
<protein>
    <recommendedName>
        <fullName evidence="7">Protein kinase domain-containing protein</fullName>
    </recommendedName>
</protein>
<accession>A0ABQ9X194</accession>
<evidence type="ECO:0000256" key="6">
    <source>
        <dbReference type="SAM" id="Phobius"/>
    </source>
</evidence>
<dbReference type="PANTHER" id="PTHR44329">
    <property type="entry name" value="SERINE/THREONINE-PROTEIN KINASE TNNI3K-RELATED"/>
    <property type="match status" value="1"/>
</dbReference>
<feature type="region of interest" description="Disordered" evidence="5">
    <location>
        <begin position="764"/>
        <end position="786"/>
    </location>
</feature>
<feature type="compositionally biased region" description="Basic and acidic residues" evidence="5">
    <location>
        <begin position="521"/>
        <end position="538"/>
    </location>
</feature>
<dbReference type="SUPFAM" id="SSF56112">
    <property type="entry name" value="Protein kinase-like (PK-like)"/>
    <property type="match status" value="1"/>
</dbReference>
<evidence type="ECO:0000313" key="8">
    <source>
        <dbReference type="EMBL" id="KAK2945554.1"/>
    </source>
</evidence>
<name>A0ABQ9X194_9EUKA</name>
<evidence type="ECO:0000313" key="9">
    <source>
        <dbReference type="Proteomes" id="UP001281761"/>
    </source>
</evidence>
<keyword evidence="4" id="KW-0067">ATP-binding</keyword>
<dbReference type="InterPro" id="IPR011009">
    <property type="entry name" value="Kinase-like_dom_sf"/>
</dbReference>
<evidence type="ECO:0000256" key="3">
    <source>
        <dbReference type="ARBA" id="ARBA00022777"/>
    </source>
</evidence>
<evidence type="ECO:0000256" key="4">
    <source>
        <dbReference type="ARBA" id="ARBA00022840"/>
    </source>
</evidence>
<dbReference type="EMBL" id="JARBJD010000255">
    <property type="protein sequence ID" value="KAK2945554.1"/>
    <property type="molecule type" value="Genomic_DNA"/>
</dbReference>
<evidence type="ECO:0000256" key="5">
    <source>
        <dbReference type="SAM" id="MobiDB-lite"/>
    </source>
</evidence>
<evidence type="ECO:0000256" key="1">
    <source>
        <dbReference type="ARBA" id="ARBA00022679"/>
    </source>
</evidence>
<dbReference type="PANTHER" id="PTHR44329:SF288">
    <property type="entry name" value="MITOGEN-ACTIVATED PROTEIN KINASE KINASE KINASE 20"/>
    <property type="match status" value="1"/>
</dbReference>
<keyword evidence="2" id="KW-0547">Nucleotide-binding</keyword>
<feature type="region of interest" description="Disordered" evidence="5">
    <location>
        <begin position="519"/>
        <end position="540"/>
    </location>
</feature>
<reference evidence="8 9" key="1">
    <citation type="journal article" date="2022" name="bioRxiv">
        <title>Genomics of Preaxostyla Flagellates Illuminates Evolutionary Transitions and the Path Towards Mitochondrial Loss.</title>
        <authorList>
            <person name="Novak L.V.F."/>
            <person name="Treitli S.C."/>
            <person name="Pyrih J."/>
            <person name="Halakuc P."/>
            <person name="Pipaliya S.V."/>
            <person name="Vacek V."/>
            <person name="Brzon O."/>
            <person name="Soukal P."/>
            <person name="Eme L."/>
            <person name="Dacks J.B."/>
            <person name="Karnkowska A."/>
            <person name="Elias M."/>
            <person name="Hampl V."/>
        </authorList>
    </citation>
    <scope>NUCLEOTIDE SEQUENCE [LARGE SCALE GENOMIC DNA]</scope>
    <source>
        <strain evidence="8">NAU3</strain>
        <tissue evidence="8">Gut</tissue>
    </source>
</reference>
<evidence type="ECO:0000256" key="2">
    <source>
        <dbReference type="ARBA" id="ARBA00022741"/>
    </source>
</evidence>
<keyword evidence="6" id="KW-1133">Transmembrane helix</keyword>
<feature type="region of interest" description="Disordered" evidence="5">
    <location>
        <begin position="625"/>
        <end position="670"/>
    </location>
</feature>
<feature type="domain" description="Protein kinase" evidence="7">
    <location>
        <begin position="339"/>
        <end position="775"/>
    </location>
</feature>
<dbReference type="SMART" id="SM00220">
    <property type="entry name" value="S_TKc"/>
    <property type="match status" value="1"/>
</dbReference>
<dbReference type="InterPro" id="IPR051681">
    <property type="entry name" value="Ser/Thr_Kinases-Pseudokinases"/>
</dbReference>
<dbReference type="InterPro" id="IPR001245">
    <property type="entry name" value="Ser-Thr/Tyr_kinase_cat_dom"/>
</dbReference>
<dbReference type="Pfam" id="PF07714">
    <property type="entry name" value="PK_Tyr_Ser-Thr"/>
    <property type="match status" value="1"/>
</dbReference>
<keyword evidence="9" id="KW-1185">Reference proteome</keyword>
<dbReference type="PROSITE" id="PS50011">
    <property type="entry name" value="PROTEIN_KINASE_DOM"/>
    <property type="match status" value="1"/>
</dbReference>
<feature type="transmembrane region" description="Helical" evidence="6">
    <location>
        <begin position="446"/>
        <end position="471"/>
    </location>
</feature>